<protein>
    <submittedName>
        <fullName evidence="7">Sulphate transporter</fullName>
    </submittedName>
</protein>
<feature type="transmembrane region" description="Helical" evidence="5">
    <location>
        <begin position="401"/>
        <end position="432"/>
    </location>
</feature>
<evidence type="ECO:0000313" key="8">
    <source>
        <dbReference type="Proteomes" id="UP000006732"/>
    </source>
</evidence>
<dbReference type="STRING" id="338966.Ppro_3280"/>
<dbReference type="Pfam" id="PF00916">
    <property type="entry name" value="Sulfate_transp"/>
    <property type="match status" value="1"/>
</dbReference>
<dbReference type="InterPro" id="IPR011547">
    <property type="entry name" value="SLC26A/SulP_dom"/>
</dbReference>
<dbReference type="CDD" id="cd07042">
    <property type="entry name" value="STAS_SulP_like_sulfate_transporter"/>
    <property type="match status" value="1"/>
</dbReference>
<keyword evidence="2 5" id="KW-0812">Transmembrane</keyword>
<feature type="transmembrane region" description="Helical" evidence="5">
    <location>
        <begin position="92"/>
        <end position="112"/>
    </location>
</feature>
<feature type="transmembrane region" description="Helical" evidence="5">
    <location>
        <begin position="370"/>
        <end position="389"/>
    </location>
</feature>
<feature type="transmembrane region" description="Helical" evidence="5">
    <location>
        <begin position="226"/>
        <end position="248"/>
    </location>
</feature>
<feature type="transmembrane region" description="Helical" evidence="5">
    <location>
        <begin position="268"/>
        <end position="289"/>
    </location>
</feature>
<comment type="subcellular location">
    <subcellularLocation>
        <location evidence="1">Membrane</location>
        <topology evidence="1">Multi-pass membrane protein</topology>
    </subcellularLocation>
</comment>
<dbReference type="HOGENOM" id="CLU_003182_13_0_7"/>
<dbReference type="Proteomes" id="UP000006732">
    <property type="component" value="Chromosome"/>
</dbReference>
<feature type="transmembrane region" description="Helical" evidence="5">
    <location>
        <begin position="155"/>
        <end position="177"/>
    </location>
</feature>
<feature type="transmembrane region" description="Helical" evidence="5">
    <location>
        <begin position="43"/>
        <end position="60"/>
    </location>
</feature>
<dbReference type="SUPFAM" id="SSF52091">
    <property type="entry name" value="SpoIIaa-like"/>
    <property type="match status" value="1"/>
</dbReference>
<dbReference type="Gene3D" id="3.30.750.24">
    <property type="entry name" value="STAS domain"/>
    <property type="match status" value="1"/>
</dbReference>
<evidence type="ECO:0000256" key="3">
    <source>
        <dbReference type="ARBA" id="ARBA00022989"/>
    </source>
</evidence>
<dbReference type="InterPro" id="IPR036513">
    <property type="entry name" value="STAS_dom_sf"/>
</dbReference>
<dbReference type="RefSeq" id="WP_011737090.1">
    <property type="nucleotide sequence ID" value="NC_008609.1"/>
</dbReference>
<feature type="transmembrane region" description="Helical" evidence="5">
    <location>
        <begin position="118"/>
        <end position="143"/>
    </location>
</feature>
<dbReference type="AlphaFoldDB" id="A1AU52"/>
<keyword evidence="4 5" id="KW-0472">Membrane</keyword>
<accession>A1AU52</accession>
<proteinExistence type="predicted"/>
<dbReference type="PANTHER" id="PTHR11814">
    <property type="entry name" value="SULFATE TRANSPORTER"/>
    <property type="match status" value="1"/>
</dbReference>
<dbReference type="Pfam" id="PF01740">
    <property type="entry name" value="STAS"/>
    <property type="match status" value="1"/>
</dbReference>
<feature type="domain" description="STAS" evidence="6">
    <location>
        <begin position="456"/>
        <end position="571"/>
    </location>
</feature>
<feature type="transmembrane region" description="Helical" evidence="5">
    <location>
        <begin position="197"/>
        <end position="214"/>
    </location>
</feature>
<evidence type="ECO:0000256" key="2">
    <source>
        <dbReference type="ARBA" id="ARBA00022692"/>
    </source>
</evidence>
<evidence type="ECO:0000256" key="5">
    <source>
        <dbReference type="SAM" id="Phobius"/>
    </source>
</evidence>
<evidence type="ECO:0000313" key="7">
    <source>
        <dbReference type="EMBL" id="ABL00873.1"/>
    </source>
</evidence>
<dbReference type="KEGG" id="ppd:Ppro_3280"/>
<dbReference type="OrthoDB" id="9769739at2"/>
<gene>
    <name evidence="7" type="ordered locus">Ppro_3280</name>
</gene>
<evidence type="ECO:0000259" key="6">
    <source>
        <dbReference type="PROSITE" id="PS50801"/>
    </source>
</evidence>
<evidence type="ECO:0000256" key="1">
    <source>
        <dbReference type="ARBA" id="ARBA00004141"/>
    </source>
</evidence>
<keyword evidence="8" id="KW-1185">Reference proteome</keyword>
<dbReference type="eggNOG" id="COG0659">
    <property type="taxonomic scope" value="Bacteria"/>
</dbReference>
<reference evidence="7 8" key="1">
    <citation type="submission" date="2006-10" db="EMBL/GenBank/DDBJ databases">
        <title>Complete sequence of chromosome of Pelobacter propionicus DSM 2379.</title>
        <authorList>
            <consortium name="US DOE Joint Genome Institute"/>
            <person name="Copeland A."/>
            <person name="Lucas S."/>
            <person name="Lapidus A."/>
            <person name="Barry K."/>
            <person name="Detter J.C."/>
            <person name="Glavina del Rio T."/>
            <person name="Hammon N."/>
            <person name="Israni S."/>
            <person name="Dalin E."/>
            <person name="Tice H."/>
            <person name="Pitluck S."/>
            <person name="Saunders E."/>
            <person name="Brettin T."/>
            <person name="Bruce D."/>
            <person name="Han C."/>
            <person name="Tapia R."/>
            <person name="Schmutz J."/>
            <person name="Larimer F."/>
            <person name="Land M."/>
            <person name="Hauser L."/>
            <person name="Kyrpides N."/>
            <person name="Kim E."/>
            <person name="Lovley D."/>
            <person name="Richardson P."/>
        </authorList>
    </citation>
    <scope>NUCLEOTIDE SEQUENCE [LARGE SCALE GENOMIC DNA]</scope>
    <source>
        <strain evidence="8">DSM 2379 / NBRC 103807 / OttBd1</strain>
    </source>
</reference>
<dbReference type="PROSITE" id="PS50801">
    <property type="entry name" value="STAS"/>
    <property type="match status" value="1"/>
</dbReference>
<keyword evidence="3 5" id="KW-1133">Transmembrane helix</keyword>
<dbReference type="GO" id="GO:0016020">
    <property type="term" value="C:membrane"/>
    <property type="evidence" value="ECO:0007669"/>
    <property type="project" value="UniProtKB-SubCell"/>
</dbReference>
<feature type="transmembrane region" description="Helical" evidence="5">
    <location>
        <begin position="346"/>
        <end position="364"/>
    </location>
</feature>
<feature type="transmembrane region" description="Helical" evidence="5">
    <location>
        <begin position="66"/>
        <end position="85"/>
    </location>
</feature>
<name>A1AU52_PELPD</name>
<sequence length="590" mass="62850">MSLNAPETVATLIRSVRTVNVRRWLPGVAVLRRYDRHLLTRDLAAGVVLAALMAPVGIGYAEAAGLPLICGLYATIVPMVAYALLGPSRILVLGPDSALAALVGATVIPLAAGDAGRAALLAALLALMSGVLCVLAGIARFGFITDLLSKPIRYGYMNGIALTLMLGQLPKILGFSVKGDSFLSLAAGLTRGVRDRMVNPTACLVGLACLGIMFGAKRWSPRFPGVLAALIAATLAVTLLPLAQVAVVGALPQGLPAFRIPVSSPAEWISLCAGALAIALVSIAEMSVLSRIYALRGGYYVDDNQELVALGFANLACGLFQGFPVSCSASRTPVAESAGARTQMTGVVGALLIALLLLFTPGLMRQLPTAALGAVVIFACSSMVEVSAVRRLYGVRRGEFYLSLVCFLGVVFLGVIQGIFIAVGMALLAFIWRAWRPYCAVLGRIDGMKGYHDITRHPEARQIPGLVLFRWDAPLFFANAEIFREQALRAVSCAPTPTRWIVVAAEPVTDIDITAADVLAELDDELERSGIELCFAQMKGPVKDHLKRYGLFTQLGTKNFFPTIGQAVDRYVDTFHVDWIDWEDVDLPVA</sequence>
<dbReference type="InterPro" id="IPR002645">
    <property type="entry name" value="STAS_dom"/>
</dbReference>
<dbReference type="GO" id="GO:0055085">
    <property type="term" value="P:transmembrane transport"/>
    <property type="evidence" value="ECO:0007669"/>
    <property type="project" value="InterPro"/>
</dbReference>
<evidence type="ECO:0000256" key="4">
    <source>
        <dbReference type="ARBA" id="ARBA00023136"/>
    </source>
</evidence>
<dbReference type="InterPro" id="IPR001902">
    <property type="entry name" value="SLC26A/SulP_fam"/>
</dbReference>
<organism evidence="7 8">
    <name type="scientific">Pelobacter propionicus (strain DSM 2379 / NBRC 103807 / OttBd1)</name>
    <dbReference type="NCBI Taxonomy" id="338966"/>
    <lineage>
        <taxon>Bacteria</taxon>
        <taxon>Pseudomonadati</taxon>
        <taxon>Thermodesulfobacteriota</taxon>
        <taxon>Desulfuromonadia</taxon>
        <taxon>Desulfuromonadales</taxon>
        <taxon>Desulfuromonadaceae</taxon>
        <taxon>Pelobacter</taxon>
    </lineage>
</organism>
<dbReference type="EMBL" id="CP000482">
    <property type="protein sequence ID" value="ABL00873.1"/>
    <property type="molecule type" value="Genomic_DNA"/>
</dbReference>